<feature type="non-terminal residue" evidence="1">
    <location>
        <position position="1"/>
    </location>
</feature>
<proteinExistence type="predicted"/>
<reference evidence="1 2" key="2">
    <citation type="submission" date="2019-01" db="EMBL/GenBank/DDBJ databases">
        <title>The decoding of complex shrimp genome reveals the adaptation for benthos swimmer, frequently molting mechanism and breeding impact on genome.</title>
        <authorList>
            <person name="Sun Y."/>
            <person name="Gao Y."/>
            <person name="Yu Y."/>
        </authorList>
    </citation>
    <scope>NUCLEOTIDE SEQUENCE [LARGE SCALE GENOMIC DNA]</scope>
    <source>
        <tissue evidence="1">Muscle</tissue>
    </source>
</reference>
<organism evidence="1 2">
    <name type="scientific">Penaeus vannamei</name>
    <name type="common">Whiteleg shrimp</name>
    <name type="synonym">Litopenaeus vannamei</name>
    <dbReference type="NCBI Taxonomy" id="6689"/>
    <lineage>
        <taxon>Eukaryota</taxon>
        <taxon>Metazoa</taxon>
        <taxon>Ecdysozoa</taxon>
        <taxon>Arthropoda</taxon>
        <taxon>Crustacea</taxon>
        <taxon>Multicrustacea</taxon>
        <taxon>Malacostraca</taxon>
        <taxon>Eumalacostraca</taxon>
        <taxon>Eucarida</taxon>
        <taxon>Decapoda</taxon>
        <taxon>Dendrobranchiata</taxon>
        <taxon>Penaeoidea</taxon>
        <taxon>Penaeidae</taxon>
        <taxon>Penaeus</taxon>
    </lineage>
</organism>
<protein>
    <submittedName>
        <fullName evidence="1">Uncharacterized protein</fullName>
    </submittedName>
</protein>
<dbReference type="AlphaFoldDB" id="A0A423TC94"/>
<dbReference type="EMBL" id="QCYY01001940">
    <property type="protein sequence ID" value="ROT74075.1"/>
    <property type="molecule type" value="Genomic_DNA"/>
</dbReference>
<dbReference type="Proteomes" id="UP000283509">
    <property type="component" value="Unassembled WGS sequence"/>
</dbReference>
<gene>
    <name evidence="1" type="ORF">C7M84_007441</name>
</gene>
<comment type="caution">
    <text evidence="1">The sequence shown here is derived from an EMBL/GenBank/DDBJ whole genome shotgun (WGS) entry which is preliminary data.</text>
</comment>
<evidence type="ECO:0000313" key="1">
    <source>
        <dbReference type="EMBL" id="ROT74075.1"/>
    </source>
</evidence>
<evidence type="ECO:0000313" key="2">
    <source>
        <dbReference type="Proteomes" id="UP000283509"/>
    </source>
</evidence>
<name>A0A423TC94_PENVA</name>
<sequence length="467" mass="50785">IQSLSHIPSVLSIYPPLLSSSLHSILCRLSVHAPLPRCCLLFLECHLSHLFLSVSFDLPVYPSLLTPFLHSILSLSKSPLLSIYHSLLFSLSYSVLSPSKCLSTSSISFFPLFSITLYLLSLQTYPLHLSFSSRSLSLSPCHLSSSFTASSSPLFLTTLYPLFIQAAYPLFHFFLSSFPYFLCPASIHVASTPSFFLSPSLHLLLHPLGKSSPFTLSSPSFFLNFSILFLSKTPIPSFINSPLSPPFLPSPSEAPILPPYPFPVPDRMATRVRSPRPAAHCFATTPDNARSPSPPPRRSIPSISLPILAGNKVGSNSACGNLRYTGSSSIRALVALEGLACARHSVALSASIFPPLCLPLFLEAVSAFPFPSEESSWAFRYPAIQMQSAATLLHSRPLALESEECRGPALARPLQLRLLLGSHNPCHFSCLAESASPSSCKVPLVFFLFFITQLPHEPPPSPPSPSL</sequence>
<reference evidence="1 2" key="1">
    <citation type="submission" date="2018-04" db="EMBL/GenBank/DDBJ databases">
        <authorList>
            <person name="Zhang X."/>
            <person name="Yuan J."/>
            <person name="Li F."/>
            <person name="Xiang J."/>
        </authorList>
    </citation>
    <scope>NUCLEOTIDE SEQUENCE [LARGE SCALE GENOMIC DNA]</scope>
    <source>
        <tissue evidence="1">Muscle</tissue>
    </source>
</reference>
<accession>A0A423TC94</accession>
<keyword evidence="2" id="KW-1185">Reference proteome</keyword>